<dbReference type="InterPro" id="IPR008928">
    <property type="entry name" value="6-hairpin_glycosidase_sf"/>
</dbReference>
<reference evidence="2 3" key="1">
    <citation type="submission" date="2021-05" db="EMBL/GenBank/DDBJ databases">
        <title>Description of Cellulomonas sp. DKR-3 sp. nov.</title>
        <authorList>
            <person name="Dahal R.H."/>
            <person name="Chaudhary D.K."/>
        </authorList>
    </citation>
    <scope>NUCLEOTIDE SEQUENCE [LARGE SCALE GENOMIC DNA]</scope>
    <source>
        <strain evidence="2 3">DKR-3</strain>
    </source>
</reference>
<feature type="chain" id="PRO_5045757360" evidence="1">
    <location>
        <begin position="31"/>
        <end position="475"/>
    </location>
</feature>
<organism evidence="2 3">
    <name type="scientific">Cellulomonas fulva</name>
    <dbReference type="NCBI Taxonomy" id="2835530"/>
    <lineage>
        <taxon>Bacteria</taxon>
        <taxon>Bacillati</taxon>
        <taxon>Actinomycetota</taxon>
        <taxon>Actinomycetes</taxon>
        <taxon>Micrococcales</taxon>
        <taxon>Cellulomonadaceae</taxon>
        <taxon>Cellulomonas</taxon>
    </lineage>
</organism>
<dbReference type="SUPFAM" id="SSF48208">
    <property type="entry name" value="Six-hairpin glycosidases"/>
    <property type="match status" value="1"/>
</dbReference>
<dbReference type="EMBL" id="JAHBOH010000001">
    <property type="protein sequence ID" value="MBT0993134.1"/>
    <property type="molecule type" value="Genomic_DNA"/>
</dbReference>
<accession>A0ABS5TVF5</accession>
<keyword evidence="1" id="KW-0732">Signal</keyword>
<keyword evidence="2" id="KW-0378">Hydrolase</keyword>
<evidence type="ECO:0000313" key="2">
    <source>
        <dbReference type="EMBL" id="MBT0993134.1"/>
    </source>
</evidence>
<dbReference type="PANTHER" id="PTHR31616">
    <property type="entry name" value="TREHALASE"/>
    <property type="match status" value="1"/>
</dbReference>
<name>A0ABS5TVF5_9CELL</name>
<dbReference type="GO" id="GO:0016787">
    <property type="term" value="F:hydrolase activity"/>
    <property type="evidence" value="ECO:0007669"/>
    <property type="project" value="UniProtKB-KW"/>
</dbReference>
<feature type="signal peptide" evidence="1">
    <location>
        <begin position="1"/>
        <end position="30"/>
    </location>
</feature>
<comment type="caution">
    <text evidence="2">The sequence shown here is derived from an EMBL/GenBank/DDBJ whole genome shotgun (WGS) entry which is preliminary data.</text>
</comment>
<keyword evidence="3" id="KW-1185">Reference proteome</keyword>
<evidence type="ECO:0000256" key="1">
    <source>
        <dbReference type="SAM" id="SignalP"/>
    </source>
</evidence>
<evidence type="ECO:0000313" key="3">
    <source>
        <dbReference type="Proteomes" id="UP000722125"/>
    </source>
</evidence>
<dbReference type="Proteomes" id="UP000722125">
    <property type="component" value="Unassembled WGS sequence"/>
</dbReference>
<dbReference type="RefSeq" id="WP_214346144.1">
    <property type="nucleotide sequence ID" value="NZ_JAHBOH010000001.1"/>
</dbReference>
<dbReference type="InterPro" id="IPR012341">
    <property type="entry name" value="6hp_glycosidase-like_sf"/>
</dbReference>
<protein>
    <submittedName>
        <fullName evidence="2">Glycoside hydrolase family 15</fullName>
    </submittedName>
</protein>
<dbReference type="PANTHER" id="PTHR31616:SF0">
    <property type="entry name" value="GLUCAN 1,4-ALPHA-GLUCOSIDASE"/>
    <property type="match status" value="1"/>
</dbReference>
<sequence length="475" mass="48638">MPGDDARTARRVRRAALCAAVATGALVAAALPVTFPAGASLADARAAAPEGAPARYATVELDQAGVGIAPDGSVVEIPVGEPATFLPGTRVLDPRAGNFAAVLDGRETAPGLAAARALAAEQRAWLGSGTVPGGDGPYADLARTALLDLRTLVLPGGAAVAGWSPYWRYVWPRDAAFAAVALARTGHVDDAVAVLGFLARAQESDGGFEARYLPDGSGPPDDRARQTDGRGWAMWAAGEVLAELPAADAGTRLLRRTVALELAPLVARALDGTVALLGSDGLPPASPDYWERSEHRLTLGTAAPLVAGLEQAADVLAAAGDDERAATARQAADAARTATVAAFAPGGFARYAEGGSRDAATAFVLAPFWGTPAPGAHDAWLASAVEMRRPLGLAPAGEWRDDGITWTPQTSLYAWVAAENGDDEAARAWLDTIATHRTSVGAIPEKVLADGSPAAVAPLSWSSANVLLALDALER</sequence>
<gene>
    <name evidence="2" type="ORF">KIN34_02355</name>
</gene>
<dbReference type="Gene3D" id="1.50.10.10">
    <property type="match status" value="1"/>
</dbReference>
<proteinExistence type="predicted"/>